<reference evidence="1" key="1">
    <citation type="submission" date="2022-04" db="EMBL/GenBank/DDBJ databases">
        <title>A functionally conserved STORR gene fusion in Papaver species that diverged 16.8 million years ago.</title>
        <authorList>
            <person name="Catania T."/>
        </authorList>
    </citation>
    <scope>NUCLEOTIDE SEQUENCE</scope>
    <source>
        <strain evidence="1">S-188037</strain>
    </source>
</reference>
<dbReference type="SUPFAM" id="SSF52540">
    <property type="entry name" value="P-loop containing nucleoside triphosphate hydrolases"/>
    <property type="match status" value="1"/>
</dbReference>
<protein>
    <submittedName>
        <fullName evidence="1">Uncharacterized protein</fullName>
    </submittedName>
</protein>
<proteinExistence type="predicted"/>
<feature type="non-terminal residue" evidence="1">
    <location>
        <position position="1"/>
    </location>
</feature>
<evidence type="ECO:0000313" key="2">
    <source>
        <dbReference type="Proteomes" id="UP001202328"/>
    </source>
</evidence>
<sequence length="110" mass="12069">MAFASSSSGNQQYVQCGLNFLKIYKTTTANNNCNDPELSQSQAATIADEQEAASIDLTAEVEEDERPPYVIVVHGPPKVGKSLLISSLIEHYTEENLNLLYMRGPFTITS</sequence>
<dbReference type="Proteomes" id="UP001202328">
    <property type="component" value="Unassembled WGS sequence"/>
</dbReference>
<organism evidence="1 2">
    <name type="scientific">Papaver atlanticum</name>
    <dbReference type="NCBI Taxonomy" id="357466"/>
    <lineage>
        <taxon>Eukaryota</taxon>
        <taxon>Viridiplantae</taxon>
        <taxon>Streptophyta</taxon>
        <taxon>Embryophyta</taxon>
        <taxon>Tracheophyta</taxon>
        <taxon>Spermatophyta</taxon>
        <taxon>Magnoliopsida</taxon>
        <taxon>Ranunculales</taxon>
        <taxon>Papaveraceae</taxon>
        <taxon>Papaveroideae</taxon>
        <taxon>Papaver</taxon>
    </lineage>
</organism>
<evidence type="ECO:0000313" key="1">
    <source>
        <dbReference type="EMBL" id="KAI3917762.1"/>
    </source>
</evidence>
<gene>
    <name evidence="1" type="ORF">MKW98_021524</name>
</gene>
<comment type="caution">
    <text evidence="1">The sequence shown here is derived from an EMBL/GenBank/DDBJ whole genome shotgun (WGS) entry which is preliminary data.</text>
</comment>
<dbReference type="AlphaFoldDB" id="A0AAD4SSM8"/>
<dbReference type="EMBL" id="JAJJMB010008983">
    <property type="protein sequence ID" value="KAI3917762.1"/>
    <property type="molecule type" value="Genomic_DNA"/>
</dbReference>
<keyword evidence="2" id="KW-1185">Reference proteome</keyword>
<name>A0AAD4SSM8_9MAGN</name>
<dbReference type="InterPro" id="IPR027417">
    <property type="entry name" value="P-loop_NTPase"/>
</dbReference>
<accession>A0AAD4SSM8</accession>